<comment type="caution">
    <text evidence="1">The sequence shown here is derived from an EMBL/GenBank/DDBJ whole genome shotgun (WGS) entry which is preliminary data.</text>
</comment>
<evidence type="ECO:0008006" key="3">
    <source>
        <dbReference type="Google" id="ProtNLM"/>
    </source>
</evidence>
<evidence type="ECO:0000313" key="2">
    <source>
        <dbReference type="Proteomes" id="UP000529795"/>
    </source>
</evidence>
<dbReference type="AlphaFoldDB" id="A0A840FIW8"/>
<dbReference type="Pfam" id="PF14281">
    <property type="entry name" value="PDDEXK_4"/>
    <property type="match status" value="1"/>
</dbReference>
<protein>
    <recommendedName>
        <fullName evidence="3">PD-(D/E)XK nuclease superfamily protein</fullName>
    </recommendedName>
</protein>
<keyword evidence="2" id="KW-1185">Reference proteome</keyword>
<proteinExistence type="predicted"/>
<dbReference type="Proteomes" id="UP000529795">
    <property type="component" value="Unassembled WGS sequence"/>
</dbReference>
<evidence type="ECO:0000313" key="1">
    <source>
        <dbReference type="EMBL" id="MBB4155647.1"/>
    </source>
</evidence>
<organism evidence="1 2">
    <name type="scientific">Sphingomonas jinjuensis</name>
    <dbReference type="NCBI Taxonomy" id="535907"/>
    <lineage>
        <taxon>Bacteria</taxon>
        <taxon>Pseudomonadati</taxon>
        <taxon>Pseudomonadota</taxon>
        <taxon>Alphaproteobacteria</taxon>
        <taxon>Sphingomonadales</taxon>
        <taxon>Sphingomonadaceae</taxon>
        <taxon>Sphingomonas</taxon>
    </lineage>
</organism>
<dbReference type="EMBL" id="JACIEV010000018">
    <property type="protein sequence ID" value="MBB4155647.1"/>
    <property type="molecule type" value="Genomic_DNA"/>
</dbReference>
<dbReference type="InterPro" id="IPR029470">
    <property type="entry name" value="PDDEXK_4"/>
</dbReference>
<accession>A0A840FIW8</accession>
<name>A0A840FIW8_9SPHN</name>
<sequence>MSGRINVGFNPITLLMSREIDISRVIGWMLAPDGSHAAGTGYLALFLKLCGIDDALNPALARVRLEVPRKASGNLVGRVDIEVTHPVFTLLIENKPWAGFGPSQLERYAKSLSAEEEHTGKVVALLGAGWTGQAARDVASRCSCALRLGLEVRDWVAACRRLPADERVQQFLADFERYLDERHAGAWSKESTMLTELLTKSCSSVEAAVRIMDARDALTQVVGERFTIELRRRAREAGLPDTAPLADERPLFGHHKHGIIRLGLGHPKLDFAISADSGYFRDVAVGVCTRKETPALRRIYAGEISRLVALLGPGEQENGEWWPWWEHIQALDASGEHTVDGPSIWGWAADHGETGLAAHVVARALDAKRALDTSAG</sequence>
<gene>
    <name evidence="1" type="ORF">GGQ80_003572</name>
</gene>
<reference evidence="1 2" key="1">
    <citation type="submission" date="2020-08" db="EMBL/GenBank/DDBJ databases">
        <title>Genomic Encyclopedia of Type Strains, Phase IV (KMG-IV): sequencing the most valuable type-strain genomes for metagenomic binning, comparative biology and taxonomic classification.</title>
        <authorList>
            <person name="Goeker M."/>
        </authorList>
    </citation>
    <scope>NUCLEOTIDE SEQUENCE [LARGE SCALE GENOMIC DNA]</scope>
    <source>
        <strain evidence="1 2">YC6723</strain>
    </source>
</reference>